<evidence type="ECO:0000313" key="3">
    <source>
        <dbReference type="Proteomes" id="UP000281474"/>
    </source>
</evidence>
<dbReference type="PANTHER" id="PTHR47936">
    <property type="entry name" value="PPR_LONG DOMAIN-CONTAINING PROTEIN"/>
    <property type="match status" value="1"/>
</dbReference>
<dbReference type="GO" id="GO:0031930">
    <property type="term" value="P:mitochondria-nucleus signaling pathway"/>
    <property type="evidence" value="ECO:0007669"/>
    <property type="project" value="TreeGrafter"/>
</dbReference>
<accession>A0A3L8PQV3</accession>
<dbReference type="AlphaFoldDB" id="A0A3L8PQV3"/>
<evidence type="ECO:0000256" key="1">
    <source>
        <dbReference type="ARBA" id="ARBA00022737"/>
    </source>
</evidence>
<dbReference type="EMBL" id="QZEI01000153">
    <property type="protein sequence ID" value="RLV57750.1"/>
    <property type="molecule type" value="Genomic_DNA"/>
</dbReference>
<dbReference type="Proteomes" id="UP000281474">
    <property type="component" value="Unassembled WGS sequence"/>
</dbReference>
<dbReference type="InterPro" id="IPR011990">
    <property type="entry name" value="TPR-like_helical_dom_sf"/>
</dbReference>
<reference evidence="2 3" key="1">
    <citation type="submission" date="2018-09" db="EMBL/GenBank/DDBJ databases">
        <title>Phylogeny of the Shewanellaceae, and recommendation for two new genera, Pseudoshewanella and Parashewanella.</title>
        <authorList>
            <person name="Wang G."/>
        </authorList>
    </citation>
    <scope>NUCLEOTIDE SEQUENCE [LARGE SCALE GENOMIC DNA]</scope>
    <source>
        <strain evidence="2 3">C51</strain>
    </source>
</reference>
<sequence>MIPYRLTPADQNRLKNFFNYQNTEQSTPCLPSHKRPPSTPYLDNLPDIHSYNRGRNNILDVVRITASNIKNCREMTEVWRLLDNIKSVKLKQGDSIAPSPFNVGLTRCLTIDPTHSRVTVFANATKVLAFIQKLRIKPDLITCLNFLSVCAECAEYDDAEALLFEKDDQSSLMQQWGLTPNITICNAYLTVCGKTGRFNKAVTFVGKQMPALGIKVNFVTYSLLAIVDINRFGGLIKKWIEEGVLLQHLGLHGTELNLHAKNIFNMCDSKGTELAVPFEFAKALFDYHRNEKKNDIQSIITGYHSGQKLRIKFSQLLKEELKVDVTIDPSNPGVIILSRS</sequence>
<dbReference type="RefSeq" id="WP_121840911.1">
    <property type="nucleotide sequence ID" value="NZ_ML014902.1"/>
</dbReference>
<dbReference type="PANTHER" id="PTHR47936:SF1">
    <property type="entry name" value="PENTATRICOPEPTIDE REPEAT-CONTAINING PROTEIN GUN1, CHLOROPLASTIC"/>
    <property type="match status" value="1"/>
</dbReference>
<dbReference type="Gene3D" id="1.25.40.10">
    <property type="entry name" value="Tetratricopeptide repeat domain"/>
    <property type="match status" value="1"/>
</dbReference>
<dbReference type="OrthoDB" id="6412288at2"/>
<evidence type="ECO:0000313" key="2">
    <source>
        <dbReference type="EMBL" id="RLV57750.1"/>
    </source>
</evidence>
<name>A0A3L8PQV3_9GAMM</name>
<keyword evidence="1" id="KW-0677">Repeat</keyword>
<keyword evidence="3" id="KW-1185">Reference proteome</keyword>
<protein>
    <submittedName>
        <fullName evidence="2">Uncharacterized protein</fullName>
    </submittedName>
</protein>
<organism evidence="2 3">
    <name type="scientific">Parashewanella curva</name>
    <dbReference type="NCBI Taxonomy" id="2338552"/>
    <lineage>
        <taxon>Bacteria</taxon>
        <taxon>Pseudomonadati</taxon>
        <taxon>Pseudomonadota</taxon>
        <taxon>Gammaproteobacteria</taxon>
        <taxon>Alteromonadales</taxon>
        <taxon>Shewanellaceae</taxon>
        <taxon>Parashewanella</taxon>
    </lineage>
</organism>
<comment type="caution">
    <text evidence="2">The sequence shown here is derived from an EMBL/GenBank/DDBJ whole genome shotgun (WGS) entry which is preliminary data.</text>
</comment>
<proteinExistence type="predicted"/>
<gene>
    <name evidence="2" type="ORF">D5018_20920</name>
</gene>